<dbReference type="SUPFAM" id="SSF55666">
    <property type="entry name" value="Ribonuclease PH domain 2-like"/>
    <property type="match status" value="1"/>
</dbReference>
<dbReference type="GO" id="GO:0005730">
    <property type="term" value="C:nucleolus"/>
    <property type="evidence" value="ECO:0007669"/>
    <property type="project" value="TreeGrafter"/>
</dbReference>
<comment type="caution">
    <text evidence="4">The sequence shown here is derived from an EMBL/GenBank/DDBJ whole genome shotgun (WGS) entry which is preliminary data.</text>
</comment>
<keyword evidence="5" id="KW-1185">Reference proteome</keyword>
<dbReference type="Gene3D" id="3.30.230.70">
    <property type="entry name" value="GHMP Kinase, N-terminal domain"/>
    <property type="match status" value="1"/>
</dbReference>
<evidence type="ECO:0000256" key="1">
    <source>
        <dbReference type="ARBA" id="ARBA00006678"/>
    </source>
</evidence>
<dbReference type="InterPro" id="IPR036345">
    <property type="entry name" value="ExoRNase_PH_dom2_sf"/>
</dbReference>
<dbReference type="Pfam" id="PF01138">
    <property type="entry name" value="RNase_PH"/>
    <property type="match status" value="1"/>
</dbReference>
<dbReference type="InterPro" id="IPR015847">
    <property type="entry name" value="ExoRNase_PH_dom2"/>
</dbReference>
<dbReference type="InterPro" id="IPR020568">
    <property type="entry name" value="Ribosomal_Su5_D2-typ_SF"/>
</dbReference>
<accession>A0A177AWZ2</accession>
<protein>
    <submittedName>
        <fullName evidence="4">Uncharacterized protein</fullName>
    </submittedName>
</protein>
<dbReference type="InterPro" id="IPR050080">
    <property type="entry name" value="RNase_PH"/>
</dbReference>
<evidence type="ECO:0000259" key="2">
    <source>
        <dbReference type="Pfam" id="PF01138"/>
    </source>
</evidence>
<dbReference type="GO" id="GO:0034475">
    <property type="term" value="P:U4 snRNA 3'-end processing"/>
    <property type="evidence" value="ECO:0007669"/>
    <property type="project" value="TreeGrafter"/>
</dbReference>
<dbReference type="GO" id="GO:0000176">
    <property type="term" value="C:nuclear exosome (RNase complex)"/>
    <property type="evidence" value="ECO:0007669"/>
    <property type="project" value="TreeGrafter"/>
</dbReference>
<dbReference type="PANTHER" id="PTHR11953">
    <property type="entry name" value="EXOSOME COMPLEX COMPONENT"/>
    <property type="match status" value="1"/>
</dbReference>
<dbReference type="InterPro" id="IPR027408">
    <property type="entry name" value="PNPase/RNase_PH_dom_sf"/>
</dbReference>
<dbReference type="AlphaFoldDB" id="A0A177AWZ2"/>
<dbReference type="Proteomes" id="UP000078046">
    <property type="component" value="Unassembled WGS sequence"/>
</dbReference>
<comment type="similarity">
    <text evidence="1">Belongs to the RNase PH family.</text>
</comment>
<evidence type="ECO:0000259" key="3">
    <source>
        <dbReference type="Pfam" id="PF03725"/>
    </source>
</evidence>
<evidence type="ECO:0000313" key="5">
    <source>
        <dbReference type="Proteomes" id="UP000078046"/>
    </source>
</evidence>
<dbReference type="GO" id="GO:0071051">
    <property type="term" value="P:poly(A)-dependent snoRNA 3'-end processing"/>
    <property type="evidence" value="ECO:0007669"/>
    <property type="project" value="TreeGrafter"/>
</dbReference>
<dbReference type="GO" id="GO:0000177">
    <property type="term" value="C:cytoplasmic exosome (RNase complex)"/>
    <property type="evidence" value="ECO:0007669"/>
    <property type="project" value="TreeGrafter"/>
</dbReference>
<dbReference type="GO" id="GO:0016075">
    <property type="term" value="P:rRNA catabolic process"/>
    <property type="evidence" value="ECO:0007669"/>
    <property type="project" value="TreeGrafter"/>
</dbReference>
<dbReference type="PANTHER" id="PTHR11953:SF0">
    <property type="entry name" value="EXOSOME COMPLEX COMPONENT RRP41"/>
    <property type="match status" value="1"/>
</dbReference>
<feature type="domain" description="Exoribonuclease phosphorolytic" evidence="2">
    <location>
        <begin position="18"/>
        <end position="148"/>
    </location>
</feature>
<feature type="domain" description="Exoribonuclease phosphorolytic" evidence="3">
    <location>
        <begin position="151"/>
        <end position="215"/>
    </location>
</feature>
<dbReference type="GO" id="GO:0003723">
    <property type="term" value="F:RNA binding"/>
    <property type="evidence" value="ECO:0007669"/>
    <property type="project" value="TreeGrafter"/>
</dbReference>
<dbReference type="Pfam" id="PF03725">
    <property type="entry name" value="RNase_PH_C"/>
    <property type="match status" value="1"/>
</dbReference>
<dbReference type="EMBL" id="LWCA01000912">
    <property type="protein sequence ID" value="OAF66506.1"/>
    <property type="molecule type" value="Genomic_DNA"/>
</dbReference>
<organism evidence="4 5">
    <name type="scientific">Intoshia linei</name>
    <dbReference type="NCBI Taxonomy" id="1819745"/>
    <lineage>
        <taxon>Eukaryota</taxon>
        <taxon>Metazoa</taxon>
        <taxon>Spiralia</taxon>
        <taxon>Lophotrochozoa</taxon>
        <taxon>Mesozoa</taxon>
        <taxon>Orthonectida</taxon>
        <taxon>Rhopaluridae</taxon>
        <taxon>Intoshia</taxon>
    </lineage>
</organism>
<evidence type="ECO:0000313" key="4">
    <source>
        <dbReference type="EMBL" id="OAF66506.1"/>
    </source>
</evidence>
<dbReference type="OrthoDB" id="27298at2759"/>
<dbReference type="GO" id="GO:0071028">
    <property type="term" value="P:nuclear mRNA surveillance"/>
    <property type="evidence" value="ECO:0007669"/>
    <property type="project" value="TreeGrafter"/>
</dbReference>
<gene>
    <name evidence="4" type="ORF">A3Q56_05768</name>
</gene>
<name>A0A177AWZ2_9BILA</name>
<sequence>MQVINDFSYRQDGRKADEFRQIDAKIGTLSQPDGSATWSQGNCKLLVAVYGPRECRSNRGSYKDKASVKCEYRRPVSVFSEKKKRNRSDRMSNDNELYIKHLFESVLLTNLYPASQIEIIVEVMQSDGSELTMAINAICLALIDATIPMKDVVSAVTVGYANNELFVNPTQTELYASDMILEFAMLITSETVMHLHMTGTTDCSKLQNIMNYASKKCLEMYEKVGNVARNYTQRCISLKNFADEETAEKSLIE</sequence>
<proteinExistence type="inferred from homology"/>
<dbReference type="InterPro" id="IPR001247">
    <property type="entry name" value="ExoRNase_PH_dom1"/>
</dbReference>
<dbReference type="SUPFAM" id="SSF54211">
    <property type="entry name" value="Ribosomal protein S5 domain 2-like"/>
    <property type="match status" value="1"/>
</dbReference>
<reference evidence="4 5" key="1">
    <citation type="submission" date="2016-04" db="EMBL/GenBank/DDBJ databases">
        <title>The genome of Intoshia linei affirms orthonectids as highly simplified spiralians.</title>
        <authorList>
            <person name="Mikhailov K.V."/>
            <person name="Slusarev G.S."/>
            <person name="Nikitin M.A."/>
            <person name="Logacheva M.D."/>
            <person name="Penin A."/>
            <person name="Aleoshin V."/>
            <person name="Panchin Y.V."/>
        </authorList>
    </citation>
    <scope>NUCLEOTIDE SEQUENCE [LARGE SCALE GENOMIC DNA]</scope>
    <source>
        <strain evidence="4">Intl2013</strain>
        <tissue evidence="4">Whole animal</tissue>
    </source>
</reference>